<evidence type="ECO:0000256" key="3">
    <source>
        <dbReference type="ARBA" id="ARBA00022840"/>
    </source>
</evidence>
<dbReference type="STRING" id="1122142.SAMN02910414_01111"/>
<dbReference type="EMBL" id="FNPG01000011">
    <property type="protein sequence ID" value="SDY24552.1"/>
    <property type="molecule type" value="Genomic_DNA"/>
</dbReference>
<keyword evidence="1" id="KW-0813">Transport</keyword>
<dbReference type="Pfam" id="PF00005">
    <property type="entry name" value="ABC_tran"/>
    <property type="match status" value="1"/>
</dbReference>
<dbReference type="OrthoDB" id="2050444at2"/>
<dbReference type="RefSeq" id="WP_074716899.1">
    <property type="nucleotide sequence ID" value="NZ_FNPG01000011.1"/>
</dbReference>
<sequence>MSGSHVLEINNLYYHKGYFSLKDLNLYLNENEVLGVYLAPGMGKTTLAMLIGDAIEPECGEILYFGNKMREDEIAIKKKVSLIYESPNFNLNLKIETLAKAIKRLDENFEYDSFLFDAKKEGLDFKVRLKNYSKSDIKVVSLLIALNRDTKILVLDDLKIGIENEKLRQIDSIIKETKKRKKLSIIFLTSDKESVENLSDRQIYL</sequence>
<evidence type="ECO:0000313" key="5">
    <source>
        <dbReference type="EMBL" id="SDY24552.1"/>
    </source>
</evidence>
<evidence type="ECO:0000313" key="6">
    <source>
        <dbReference type="Proteomes" id="UP000183918"/>
    </source>
</evidence>
<gene>
    <name evidence="5" type="ORF">SAMN02910414_01111</name>
</gene>
<keyword evidence="6" id="KW-1185">Reference proteome</keyword>
<dbReference type="GO" id="GO:0005524">
    <property type="term" value="F:ATP binding"/>
    <property type="evidence" value="ECO:0007669"/>
    <property type="project" value="UniProtKB-KW"/>
</dbReference>
<dbReference type="InterPro" id="IPR027417">
    <property type="entry name" value="P-loop_NTPase"/>
</dbReference>
<name>A0A1H3IAL9_9FIRM</name>
<evidence type="ECO:0000256" key="2">
    <source>
        <dbReference type="ARBA" id="ARBA00022741"/>
    </source>
</evidence>
<dbReference type="Gene3D" id="3.40.50.300">
    <property type="entry name" value="P-loop containing nucleotide triphosphate hydrolases"/>
    <property type="match status" value="1"/>
</dbReference>
<protein>
    <submittedName>
        <fullName evidence="5">ABC-type multidrug transport system, ATPase component</fullName>
    </submittedName>
</protein>
<dbReference type="GO" id="GO:0016887">
    <property type="term" value="F:ATP hydrolysis activity"/>
    <property type="evidence" value="ECO:0007669"/>
    <property type="project" value="InterPro"/>
</dbReference>
<reference evidence="5 6" key="1">
    <citation type="submission" date="2016-10" db="EMBL/GenBank/DDBJ databases">
        <authorList>
            <person name="de Groot N.N."/>
        </authorList>
    </citation>
    <scope>NUCLEOTIDE SEQUENCE [LARGE SCALE GENOMIC DNA]</scope>
    <source>
        <strain evidence="5 6">DSM 14045</strain>
    </source>
</reference>
<evidence type="ECO:0000256" key="1">
    <source>
        <dbReference type="ARBA" id="ARBA00022448"/>
    </source>
</evidence>
<evidence type="ECO:0000259" key="4">
    <source>
        <dbReference type="Pfam" id="PF00005"/>
    </source>
</evidence>
<keyword evidence="3" id="KW-0067">ATP-binding</keyword>
<feature type="domain" description="ABC transporter" evidence="4">
    <location>
        <begin position="21"/>
        <end position="157"/>
    </location>
</feature>
<dbReference type="SUPFAM" id="SSF52540">
    <property type="entry name" value="P-loop containing nucleoside triphosphate hydrolases"/>
    <property type="match status" value="1"/>
</dbReference>
<organism evidence="5 6">
    <name type="scientific">Lachnobacterium bovis DSM 14045</name>
    <dbReference type="NCBI Taxonomy" id="1122142"/>
    <lineage>
        <taxon>Bacteria</taxon>
        <taxon>Bacillati</taxon>
        <taxon>Bacillota</taxon>
        <taxon>Clostridia</taxon>
        <taxon>Lachnospirales</taxon>
        <taxon>Lachnospiraceae</taxon>
        <taxon>Lachnobacterium</taxon>
    </lineage>
</organism>
<dbReference type="InterPro" id="IPR051782">
    <property type="entry name" value="ABC_Transporter_VariousFunc"/>
</dbReference>
<accession>A0A1H3IAL9</accession>
<dbReference type="AlphaFoldDB" id="A0A1H3IAL9"/>
<dbReference type="PANTHER" id="PTHR42939">
    <property type="entry name" value="ABC TRANSPORTER ATP-BINDING PROTEIN ALBC-RELATED"/>
    <property type="match status" value="1"/>
</dbReference>
<keyword evidence="2" id="KW-0547">Nucleotide-binding</keyword>
<dbReference type="PANTHER" id="PTHR42939:SF3">
    <property type="entry name" value="ABC TRANSPORTER ATP-BINDING COMPONENT"/>
    <property type="match status" value="1"/>
</dbReference>
<proteinExistence type="predicted"/>
<dbReference type="Proteomes" id="UP000183918">
    <property type="component" value="Unassembled WGS sequence"/>
</dbReference>
<dbReference type="InterPro" id="IPR003439">
    <property type="entry name" value="ABC_transporter-like_ATP-bd"/>
</dbReference>